<dbReference type="PANTHER" id="PTHR47481:SF10">
    <property type="entry name" value="COPIA-LIKE POLYPROTEIN_RETROTRANSPOSON"/>
    <property type="match status" value="1"/>
</dbReference>
<gene>
    <name evidence="1" type="ORF">PVK06_003131</name>
</gene>
<name>A0ABR0R6R6_GOSAR</name>
<proteinExistence type="predicted"/>
<evidence type="ECO:0000313" key="1">
    <source>
        <dbReference type="EMBL" id="KAK5846832.1"/>
    </source>
</evidence>
<dbReference type="PANTHER" id="PTHR47481">
    <property type="match status" value="1"/>
</dbReference>
<protein>
    <submittedName>
        <fullName evidence="1">Uncharacterized protein</fullName>
    </submittedName>
</protein>
<keyword evidence="2" id="KW-1185">Reference proteome</keyword>
<evidence type="ECO:0000313" key="2">
    <source>
        <dbReference type="Proteomes" id="UP001358586"/>
    </source>
</evidence>
<comment type="caution">
    <text evidence="1">The sequence shown here is derived from an EMBL/GenBank/DDBJ whole genome shotgun (WGS) entry which is preliminary data.</text>
</comment>
<dbReference type="Proteomes" id="UP001358586">
    <property type="component" value="Chromosome 1"/>
</dbReference>
<organism evidence="1 2">
    <name type="scientific">Gossypium arboreum</name>
    <name type="common">Tree cotton</name>
    <name type="synonym">Gossypium nanking</name>
    <dbReference type="NCBI Taxonomy" id="29729"/>
    <lineage>
        <taxon>Eukaryota</taxon>
        <taxon>Viridiplantae</taxon>
        <taxon>Streptophyta</taxon>
        <taxon>Embryophyta</taxon>
        <taxon>Tracheophyta</taxon>
        <taxon>Spermatophyta</taxon>
        <taxon>Magnoliopsida</taxon>
        <taxon>eudicotyledons</taxon>
        <taxon>Gunneridae</taxon>
        <taxon>Pentapetalae</taxon>
        <taxon>rosids</taxon>
        <taxon>malvids</taxon>
        <taxon>Malvales</taxon>
        <taxon>Malvaceae</taxon>
        <taxon>Malvoideae</taxon>
        <taxon>Gossypium</taxon>
    </lineage>
</organism>
<reference evidence="1 2" key="1">
    <citation type="submission" date="2023-03" db="EMBL/GenBank/DDBJ databases">
        <title>WGS of Gossypium arboreum.</title>
        <authorList>
            <person name="Yu D."/>
        </authorList>
    </citation>
    <scope>NUCLEOTIDE SEQUENCE [LARGE SCALE GENOMIC DNA]</scope>
    <source>
        <tissue evidence="1">Leaf</tissue>
    </source>
</reference>
<sequence>MACDICTTATSLFTVDTGAKQSKIRHELHSLKKGSCIPEAEKTEIMLTGLPPEFDAIVSSVSVSSKPVSFQKLVDALVGCENRQLRAVQKVALHANLVEGAPSQTLNGSVRGGRPPSGGRGRGFWPRVQCQICNRFGHLA</sequence>
<dbReference type="EMBL" id="JARKNE010000001">
    <property type="protein sequence ID" value="KAK5846832.1"/>
    <property type="molecule type" value="Genomic_DNA"/>
</dbReference>
<accession>A0ABR0R6R6</accession>